<dbReference type="Gene3D" id="1.10.1270.10">
    <property type="entry name" value="TrpR-like"/>
    <property type="match status" value="1"/>
</dbReference>
<evidence type="ECO:0000313" key="2">
    <source>
        <dbReference type="Proteomes" id="UP000176786"/>
    </source>
</evidence>
<dbReference type="PANTHER" id="PTHR40080:SF1">
    <property type="entry name" value="TRPR-LIKE PROTEIN YERC_YECD"/>
    <property type="match status" value="1"/>
</dbReference>
<dbReference type="InterPro" id="IPR013368">
    <property type="entry name" value="YecD_YerC"/>
</dbReference>
<sequence>MSDKWDNQNTEQLLKAILALKTIDEAKRFLRDLLTEAEILEFSRRWQAAKMLEKGVPYTQIVGKTGLSSTTVARVSQWLNSGLGGYKLVLKRLGLLRAQAGHHHNHSSG</sequence>
<accession>A0A1F5P6P4</accession>
<dbReference type="PANTHER" id="PTHR40080">
    <property type="entry name" value="LMO1763 PROTEIN"/>
    <property type="match status" value="1"/>
</dbReference>
<dbReference type="InterPro" id="IPR038116">
    <property type="entry name" value="TrpR-like_sf"/>
</dbReference>
<dbReference type="InterPro" id="IPR010921">
    <property type="entry name" value="Trp_repressor/repl_initiator"/>
</dbReference>
<dbReference type="EMBL" id="MFES01000025">
    <property type="protein sequence ID" value="OGE85586.1"/>
    <property type="molecule type" value="Genomic_DNA"/>
</dbReference>
<dbReference type="InterPro" id="IPR000831">
    <property type="entry name" value="Trp_repress"/>
</dbReference>
<reference evidence="1 2" key="1">
    <citation type="journal article" date="2016" name="Nat. Commun.">
        <title>Thousands of microbial genomes shed light on interconnected biogeochemical processes in an aquifer system.</title>
        <authorList>
            <person name="Anantharaman K."/>
            <person name="Brown C.T."/>
            <person name="Hug L.A."/>
            <person name="Sharon I."/>
            <person name="Castelle C.J."/>
            <person name="Probst A.J."/>
            <person name="Thomas B.C."/>
            <person name="Singh A."/>
            <person name="Wilkins M.J."/>
            <person name="Karaoz U."/>
            <person name="Brodie E.L."/>
            <person name="Williams K.H."/>
            <person name="Hubbard S.S."/>
            <person name="Banfield J.F."/>
        </authorList>
    </citation>
    <scope>NUCLEOTIDE SEQUENCE [LARGE SCALE GENOMIC DNA]</scope>
</reference>
<organism evidence="1 2">
    <name type="scientific">Candidatus Doudnabacteria bacterium RIFCSPHIGHO2_02_FULL_46_11</name>
    <dbReference type="NCBI Taxonomy" id="1817832"/>
    <lineage>
        <taxon>Bacteria</taxon>
        <taxon>Candidatus Doudnaibacteriota</taxon>
    </lineage>
</organism>
<proteinExistence type="predicted"/>
<dbReference type="SUPFAM" id="SSF48295">
    <property type="entry name" value="TrpR-like"/>
    <property type="match status" value="1"/>
</dbReference>
<gene>
    <name evidence="1" type="ORF">A3J48_04690</name>
</gene>
<dbReference type="NCBIfam" id="TIGR02531">
    <property type="entry name" value="yecD_yerC"/>
    <property type="match status" value="1"/>
</dbReference>
<dbReference type="AlphaFoldDB" id="A0A1F5P6P4"/>
<dbReference type="Proteomes" id="UP000176786">
    <property type="component" value="Unassembled WGS sequence"/>
</dbReference>
<protein>
    <recommendedName>
        <fullName evidence="3">TrpR, YerC/YecD</fullName>
    </recommendedName>
</protein>
<comment type="caution">
    <text evidence="1">The sequence shown here is derived from an EMBL/GenBank/DDBJ whole genome shotgun (WGS) entry which is preliminary data.</text>
</comment>
<dbReference type="STRING" id="1817832.A3J48_04690"/>
<dbReference type="PIRSF" id="PIRSF012508">
    <property type="entry name" value="YerC"/>
    <property type="match status" value="1"/>
</dbReference>
<evidence type="ECO:0000313" key="1">
    <source>
        <dbReference type="EMBL" id="OGE85586.1"/>
    </source>
</evidence>
<dbReference type="Pfam" id="PF01371">
    <property type="entry name" value="Trp_repressor"/>
    <property type="match status" value="1"/>
</dbReference>
<dbReference type="GO" id="GO:0003700">
    <property type="term" value="F:DNA-binding transcription factor activity"/>
    <property type="evidence" value="ECO:0007669"/>
    <property type="project" value="InterPro"/>
</dbReference>
<dbReference type="GO" id="GO:0043565">
    <property type="term" value="F:sequence-specific DNA binding"/>
    <property type="evidence" value="ECO:0007669"/>
    <property type="project" value="InterPro"/>
</dbReference>
<name>A0A1F5P6P4_9BACT</name>
<evidence type="ECO:0008006" key="3">
    <source>
        <dbReference type="Google" id="ProtNLM"/>
    </source>
</evidence>